<sequence length="94" mass="10124">MEDADGPEIGFWPIWKSRMSKQTAKCCVYDWLPNDLAIGGESELAVGHPLLGASCLMPFLVKHAFSTADLGCIEAAAPHPPPRHATATLRLTPP</sequence>
<name>A0A448XQU8_9PLAT</name>
<accession>A0A448XQU8</accession>
<keyword evidence="2" id="KW-1185">Reference proteome</keyword>
<protein>
    <submittedName>
        <fullName evidence="1">Uncharacterized protein</fullName>
    </submittedName>
</protein>
<evidence type="ECO:0000313" key="1">
    <source>
        <dbReference type="EMBL" id="VEL42641.1"/>
    </source>
</evidence>
<reference evidence="1" key="1">
    <citation type="submission" date="2018-11" db="EMBL/GenBank/DDBJ databases">
        <authorList>
            <consortium name="Pathogen Informatics"/>
        </authorList>
    </citation>
    <scope>NUCLEOTIDE SEQUENCE</scope>
</reference>
<dbReference type="AlphaFoldDB" id="A0A448XQU8"/>
<organism evidence="1 2">
    <name type="scientific">Protopolystoma xenopodis</name>
    <dbReference type="NCBI Taxonomy" id="117903"/>
    <lineage>
        <taxon>Eukaryota</taxon>
        <taxon>Metazoa</taxon>
        <taxon>Spiralia</taxon>
        <taxon>Lophotrochozoa</taxon>
        <taxon>Platyhelminthes</taxon>
        <taxon>Monogenea</taxon>
        <taxon>Polyopisthocotylea</taxon>
        <taxon>Polystomatidea</taxon>
        <taxon>Polystomatidae</taxon>
        <taxon>Protopolystoma</taxon>
    </lineage>
</organism>
<gene>
    <name evidence="1" type="ORF">PXEA_LOCUS36081</name>
</gene>
<comment type="caution">
    <text evidence="1">The sequence shown here is derived from an EMBL/GenBank/DDBJ whole genome shotgun (WGS) entry which is preliminary data.</text>
</comment>
<proteinExistence type="predicted"/>
<dbReference type="Proteomes" id="UP000784294">
    <property type="component" value="Unassembled WGS sequence"/>
</dbReference>
<dbReference type="EMBL" id="CAAALY010275597">
    <property type="protein sequence ID" value="VEL42641.1"/>
    <property type="molecule type" value="Genomic_DNA"/>
</dbReference>
<evidence type="ECO:0000313" key="2">
    <source>
        <dbReference type="Proteomes" id="UP000784294"/>
    </source>
</evidence>